<keyword evidence="3" id="KW-1185">Reference proteome</keyword>
<protein>
    <recommendedName>
        <fullName evidence="1">INTS8 TPR repeats domain-containing protein</fullName>
    </recommendedName>
</protein>
<evidence type="ECO:0000259" key="1">
    <source>
        <dbReference type="Pfam" id="PF25756"/>
    </source>
</evidence>
<accession>A0AAD5U694</accession>
<gene>
    <name evidence="2" type="ORF">HK099_001734</name>
</gene>
<dbReference type="Proteomes" id="UP001211065">
    <property type="component" value="Unassembled WGS sequence"/>
</dbReference>
<dbReference type="InterPro" id="IPR057980">
    <property type="entry name" value="TPR_INTS8"/>
</dbReference>
<reference evidence="2" key="1">
    <citation type="submission" date="2020-05" db="EMBL/GenBank/DDBJ databases">
        <title>Phylogenomic resolution of chytrid fungi.</title>
        <authorList>
            <person name="Stajich J.E."/>
            <person name="Amses K."/>
            <person name="Simmons R."/>
            <person name="Seto K."/>
            <person name="Myers J."/>
            <person name="Bonds A."/>
            <person name="Quandt C.A."/>
            <person name="Barry K."/>
            <person name="Liu P."/>
            <person name="Grigoriev I."/>
            <person name="Longcore J.E."/>
            <person name="James T.Y."/>
        </authorList>
    </citation>
    <scope>NUCLEOTIDE SEQUENCE</scope>
    <source>
        <strain evidence="2">JEL0476</strain>
    </source>
</reference>
<evidence type="ECO:0000313" key="3">
    <source>
        <dbReference type="Proteomes" id="UP001211065"/>
    </source>
</evidence>
<dbReference type="Pfam" id="PF25756">
    <property type="entry name" value="TPR_INTS8"/>
    <property type="match status" value="1"/>
</dbReference>
<comment type="caution">
    <text evidence="2">The sequence shown here is derived from an EMBL/GenBank/DDBJ whole genome shotgun (WGS) entry which is preliminary data.</text>
</comment>
<feature type="domain" description="INTS8 TPR repeats" evidence="1">
    <location>
        <begin position="697"/>
        <end position="836"/>
    </location>
</feature>
<proteinExistence type="predicted"/>
<evidence type="ECO:0000313" key="2">
    <source>
        <dbReference type="EMBL" id="KAJ3222928.1"/>
    </source>
</evidence>
<dbReference type="AlphaFoldDB" id="A0AAD5U694"/>
<organism evidence="2 3">
    <name type="scientific">Clydaea vesicula</name>
    <dbReference type="NCBI Taxonomy" id="447962"/>
    <lineage>
        <taxon>Eukaryota</taxon>
        <taxon>Fungi</taxon>
        <taxon>Fungi incertae sedis</taxon>
        <taxon>Chytridiomycota</taxon>
        <taxon>Chytridiomycota incertae sedis</taxon>
        <taxon>Chytridiomycetes</taxon>
        <taxon>Lobulomycetales</taxon>
        <taxon>Lobulomycetaceae</taxon>
        <taxon>Clydaea</taxon>
    </lineage>
</organism>
<sequence length="848" mass="97876">MEAEYHNYEKEITKISYNPISISDYILNPQKLEEVSAIQQKEVINLLFERGDKNRLNDPYINLLSSFCSNWDLDKIEEYFWDNSKIPQLLIAIAKFKVKNSENKPDFINFWRHHIRICSKLCNECNKSAIYYLNNALDEYSMGDIYGSSNVDVESLKEIAFDLANYYFCLKDYTNADKYLKTAKEFNFDSERKLERLTAILLQDQKPISSNLPIQIQVSKIVTSKKFMEIIPILAVDVESIKVGSIVRNNLARIAFKSGQIEAAGLIWVSLAIAFVECNAAKNLTLKYTAKFKLEDENKTNHSAKSKLEEKEKLIYININKFLEKICLFFDNVEIWNEIYLIGDLSCRKGVELYKTKVSKPKIPESALPIYDAHQFKQNLLTSITSNDSEVLLQEINATLISPTVSIPFLSAQANYYYQKVGIIPSPFSFHINLKGEYDKSTLIFDCVTKIFKFSGLPGRDEIKVLAFQVAFSQALDTMMKEVLEKKKNYNIPMDRLIGYFDISNTLYNYKKVLTFLLIDFLKNPTNSTGKSLLLSRISKGQNSLGESSHLHIHFLSACLATAVITMDKFAEKLLIPFGDVYVQHKQIDTNFDFKLFHSISVILANFLGDSNLKNVEEIQDAFIDILINLEDFRLSWFTGGILAACLSLNLSKSEQIDHANFGIMSQIFLNWPADPNQPIEKFNQKKKTLLIKFLIKLYTKILQKLNSDKLDMVQNTLYTVKVLNCLGDLNYLNYDFRASLKNYFSVISLESNFFCEGNMREYFAAKSRYSSRIIDCCVKLEDFFSASVFLQFMEKVEYQEIFNFIKSLMDTKDDQFLETRIVYYFDVSVLEFLTKKKQYQNAGKIGK</sequence>
<name>A0AAD5U694_9FUNG</name>
<dbReference type="EMBL" id="JADGJW010000152">
    <property type="protein sequence ID" value="KAJ3222928.1"/>
    <property type="molecule type" value="Genomic_DNA"/>
</dbReference>